<accession>A0A369WEG4</accession>
<reference evidence="2 3" key="1">
    <citation type="submission" date="2018-07" db="EMBL/GenBank/DDBJ databases">
        <title>Motiliproteus coralliicola sp. nov., a bacterium isolated from Coral.</title>
        <authorList>
            <person name="Wang G."/>
        </authorList>
    </citation>
    <scope>NUCLEOTIDE SEQUENCE [LARGE SCALE GENOMIC DNA]</scope>
    <source>
        <strain evidence="2 3">C34</strain>
    </source>
</reference>
<feature type="transmembrane region" description="Helical" evidence="1">
    <location>
        <begin position="71"/>
        <end position="87"/>
    </location>
</feature>
<keyword evidence="1" id="KW-0472">Membrane</keyword>
<comment type="caution">
    <text evidence="2">The sequence shown here is derived from an EMBL/GenBank/DDBJ whole genome shotgun (WGS) entry which is preliminary data.</text>
</comment>
<evidence type="ECO:0000256" key="1">
    <source>
        <dbReference type="SAM" id="Phobius"/>
    </source>
</evidence>
<evidence type="ECO:0000313" key="3">
    <source>
        <dbReference type="Proteomes" id="UP000253769"/>
    </source>
</evidence>
<gene>
    <name evidence="2" type="ORF">DV711_11710</name>
</gene>
<dbReference type="EMBL" id="QQOH01000003">
    <property type="protein sequence ID" value="RDE19549.1"/>
    <property type="molecule type" value="Genomic_DNA"/>
</dbReference>
<keyword evidence="1" id="KW-1133">Transmembrane helix</keyword>
<name>A0A369WEG4_9GAMM</name>
<feature type="transmembrane region" description="Helical" evidence="1">
    <location>
        <begin position="42"/>
        <end position="59"/>
    </location>
</feature>
<dbReference type="OrthoDB" id="6896705at2"/>
<protein>
    <submittedName>
        <fullName evidence="2">Uncharacterized protein</fullName>
    </submittedName>
</protein>
<feature type="transmembrane region" description="Helical" evidence="1">
    <location>
        <begin position="12"/>
        <end position="30"/>
    </location>
</feature>
<keyword evidence="3" id="KW-1185">Reference proteome</keyword>
<feature type="transmembrane region" description="Helical" evidence="1">
    <location>
        <begin position="93"/>
        <end position="114"/>
    </location>
</feature>
<dbReference type="RefSeq" id="WP_133297451.1">
    <property type="nucleotide sequence ID" value="NZ_QQOH01000003.1"/>
</dbReference>
<dbReference type="Proteomes" id="UP000253769">
    <property type="component" value="Unassembled WGS sequence"/>
</dbReference>
<sequence>MEKDVMEKAPKYLAITIIGLSLIFAAQQFYMGLHEIESTDSIYTLWMCLFTVLIAMWCDRDKTGKGWPYEYGFFMFIFWPLVLPYYLAKTRGLDGLVMFFGFGALYALPGLTWYMGYQYS</sequence>
<organism evidence="2 3">
    <name type="scientific">Motiliproteus coralliicola</name>
    <dbReference type="NCBI Taxonomy" id="2283196"/>
    <lineage>
        <taxon>Bacteria</taxon>
        <taxon>Pseudomonadati</taxon>
        <taxon>Pseudomonadota</taxon>
        <taxon>Gammaproteobacteria</taxon>
        <taxon>Oceanospirillales</taxon>
        <taxon>Oceanospirillaceae</taxon>
        <taxon>Motiliproteus</taxon>
    </lineage>
</organism>
<keyword evidence="1" id="KW-0812">Transmembrane</keyword>
<proteinExistence type="predicted"/>
<dbReference type="AlphaFoldDB" id="A0A369WEG4"/>
<evidence type="ECO:0000313" key="2">
    <source>
        <dbReference type="EMBL" id="RDE19549.1"/>
    </source>
</evidence>